<dbReference type="Proteomes" id="UP001055940">
    <property type="component" value="Chromosome"/>
</dbReference>
<feature type="signal peptide" evidence="3">
    <location>
        <begin position="1"/>
        <end position="35"/>
    </location>
</feature>
<keyword evidence="2" id="KW-1133">Transmembrane helix</keyword>
<gene>
    <name evidence="4" type="ORF">NE857_20550</name>
</gene>
<dbReference type="RefSeq" id="WP_254417235.1">
    <property type="nucleotide sequence ID" value="NZ_BAAAJB010000011.1"/>
</dbReference>
<feature type="transmembrane region" description="Helical" evidence="2">
    <location>
        <begin position="502"/>
        <end position="523"/>
    </location>
</feature>
<keyword evidence="2" id="KW-0472">Membrane</keyword>
<keyword evidence="2" id="KW-0812">Transmembrane</keyword>
<sequence length="691" mass="73305">MHFPLSAAVVRRALSSLAVPLLAALVLLCAVPADAESVDAGTADPGAGGEPADSGSGGPAGERVGASEYFTGLLAQEPEGAAVVVHDSLAGDYDPVELERSLHESFGRLDVPYYVVASGVPDYSITSRDFLAGLQDRMDEPGLYVHLRPQQSQVHAVTRQVDLPVREAGLALSLERAFTIYTPMDTMADTFVDTLTAPDLDERAKLRWTRTLPVSWWVESQLGALRLDTSSGPTQLGELTAAAAGAAVTLYVLLGMVRAGRRKQAEKAGYTGVLPGDHGLSVGRALTLGVGVVVVTASVVHLATATLPWEEQHHGPTPPSTAPYVASTVRVERIAEALSEDPLYVDPLARTGAQELTGTADRLAGAEAPVYTAVLSMSRTDESGGDPEVLAHALHHVMGEDGVFVVVDDTTGGGSPKVEVALFGVEAAGISEDRYGLWEVTGYRTDHTAESAAVELLDWLGDLSADPGQEAEVPDWAESRAAPPYERSRWSEFVSGRFYESLFLVGPLTGVLLLALAGTALGARGRLRAVPGRALRPQADRAVRRAVKALESAPRDHPGRNGAVREIDTALAVLGGQPDELDLVGIIVLAERAVRRLDPDPDTAAGADVPVCAVNPLHGRALVHGPSRPQPLCGSCAALPERERDHRTLRVRATGDKRVRHGELGRRWVTTGYGNRGRLKAEDLLRESDVH</sequence>
<feature type="chain" id="PRO_5046997592" description="DUF4350 domain-containing protein" evidence="3">
    <location>
        <begin position="36"/>
        <end position="691"/>
    </location>
</feature>
<proteinExistence type="predicted"/>
<evidence type="ECO:0000313" key="4">
    <source>
        <dbReference type="EMBL" id="USY17715.1"/>
    </source>
</evidence>
<reference evidence="4" key="1">
    <citation type="submission" date="2022-06" db="EMBL/GenBank/DDBJ databases">
        <authorList>
            <person name="Ping M."/>
        </authorList>
    </citation>
    <scope>NUCLEOTIDE SEQUENCE</scope>
    <source>
        <strain evidence="4">JCM11759T</strain>
    </source>
</reference>
<organism evidence="4 5">
    <name type="scientific">Nocardiopsis exhalans</name>
    <dbReference type="NCBI Taxonomy" id="163604"/>
    <lineage>
        <taxon>Bacteria</taxon>
        <taxon>Bacillati</taxon>
        <taxon>Actinomycetota</taxon>
        <taxon>Actinomycetes</taxon>
        <taxon>Streptosporangiales</taxon>
        <taxon>Nocardiopsidaceae</taxon>
        <taxon>Nocardiopsis</taxon>
    </lineage>
</organism>
<evidence type="ECO:0000256" key="1">
    <source>
        <dbReference type="SAM" id="MobiDB-lite"/>
    </source>
</evidence>
<name>A0ABY5D182_9ACTN</name>
<accession>A0ABY5D182</accession>
<evidence type="ECO:0008006" key="6">
    <source>
        <dbReference type="Google" id="ProtNLM"/>
    </source>
</evidence>
<evidence type="ECO:0000256" key="2">
    <source>
        <dbReference type="SAM" id="Phobius"/>
    </source>
</evidence>
<keyword evidence="5" id="KW-1185">Reference proteome</keyword>
<feature type="region of interest" description="Disordered" evidence="1">
    <location>
        <begin position="39"/>
        <end position="61"/>
    </location>
</feature>
<protein>
    <recommendedName>
        <fullName evidence="6">DUF4350 domain-containing protein</fullName>
    </recommendedName>
</protein>
<evidence type="ECO:0000256" key="3">
    <source>
        <dbReference type="SAM" id="SignalP"/>
    </source>
</evidence>
<evidence type="ECO:0000313" key="5">
    <source>
        <dbReference type="Proteomes" id="UP001055940"/>
    </source>
</evidence>
<keyword evidence="3" id="KW-0732">Signal</keyword>
<dbReference type="EMBL" id="CP099837">
    <property type="protein sequence ID" value="USY17715.1"/>
    <property type="molecule type" value="Genomic_DNA"/>
</dbReference>